<dbReference type="Gene3D" id="3.40.50.720">
    <property type="entry name" value="NAD(P)-binding Rossmann-like Domain"/>
    <property type="match status" value="1"/>
</dbReference>
<dbReference type="Proteomes" id="UP000553776">
    <property type="component" value="Unassembled WGS sequence"/>
</dbReference>
<dbReference type="GO" id="GO:0016491">
    <property type="term" value="F:oxidoreductase activity"/>
    <property type="evidence" value="ECO:0007669"/>
    <property type="project" value="UniProtKB-KW"/>
</dbReference>
<keyword evidence="5" id="KW-1185">Reference proteome</keyword>
<evidence type="ECO:0000256" key="1">
    <source>
        <dbReference type="ARBA" id="ARBA00023002"/>
    </source>
</evidence>
<organism evidence="4 5">
    <name type="scientific">Cohnella xylanilytica</name>
    <dbReference type="NCBI Taxonomy" id="557555"/>
    <lineage>
        <taxon>Bacteria</taxon>
        <taxon>Bacillati</taxon>
        <taxon>Bacillota</taxon>
        <taxon>Bacilli</taxon>
        <taxon>Bacillales</taxon>
        <taxon>Paenibacillaceae</taxon>
        <taxon>Cohnella</taxon>
    </lineage>
</organism>
<dbReference type="InterPro" id="IPR036291">
    <property type="entry name" value="NAD(P)-bd_dom_sf"/>
</dbReference>
<evidence type="ECO:0000259" key="2">
    <source>
        <dbReference type="Pfam" id="PF01408"/>
    </source>
</evidence>
<reference evidence="4 5" key="1">
    <citation type="submission" date="2020-08" db="EMBL/GenBank/DDBJ databases">
        <title>Cohnella phylogeny.</title>
        <authorList>
            <person name="Dunlap C."/>
        </authorList>
    </citation>
    <scope>NUCLEOTIDE SEQUENCE [LARGE SCALE GENOMIC DNA]</scope>
    <source>
        <strain evidence="4 5">DSM 25239</strain>
    </source>
</reference>
<dbReference type="Gene3D" id="3.30.360.10">
    <property type="entry name" value="Dihydrodipicolinate Reductase, domain 2"/>
    <property type="match status" value="1"/>
</dbReference>
<dbReference type="PANTHER" id="PTHR43818">
    <property type="entry name" value="BCDNA.GH03377"/>
    <property type="match status" value="1"/>
</dbReference>
<dbReference type="InterPro" id="IPR055170">
    <property type="entry name" value="GFO_IDH_MocA-like_dom"/>
</dbReference>
<dbReference type="SUPFAM" id="SSF51735">
    <property type="entry name" value="NAD(P)-binding Rossmann-fold domains"/>
    <property type="match status" value="1"/>
</dbReference>
<gene>
    <name evidence="4" type="ORF">H7B90_10790</name>
</gene>
<dbReference type="PANTHER" id="PTHR43818:SF11">
    <property type="entry name" value="BCDNA.GH03377"/>
    <property type="match status" value="1"/>
</dbReference>
<feature type="domain" description="Gfo/Idh/MocA-like oxidoreductase N-terminal" evidence="2">
    <location>
        <begin position="4"/>
        <end position="116"/>
    </location>
</feature>
<evidence type="ECO:0000259" key="3">
    <source>
        <dbReference type="Pfam" id="PF22725"/>
    </source>
</evidence>
<name>A0A841U1S1_9BACL</name>
<feature type="domain" description="GFO/IDH/MocA-like oxidoreductase" evidence="3">
    <location>
        <begin position="133"/>
        <end position="268"/>
    </location>
</feature>
<accession>A0A841U1S1</accession>
<sequence>MKKLKIGVIGLGGIANFHIGGILASDDAELWSLCDNNEETLSRRARELGLPAARLYTDHEEMLRDPELDAVMIGTPNFSHVEVASAAIRHRKPFALEKPVSIDTREAERLRDLLAADPLPHMVCFSYRYKSAVRYAKRLIEEGKLGTIRHVYAQYLQGWADDEELPLVWRFRKSLSGSGALGDLGSHIFDLERFLVGDIRRVVADADTIIRRRKTTDGEGFGEVDVDDYCHVLARMEGGVSSSMTISRFAYGRGNYQRIEIYGSKGALVYGLEDEETLHVRLGDPGDETFRRVDVPADCRADQMQSFFNLLNGKGDGLDATLADGCVNQATIDAVIESFEKGRWIDVKKEEEGGHG</sequence>
<dbReference type="AlphaFoldDB" id="A0A841U1S1"/>
<proteinExistence type="predicted"/>
<protein>
    <submittedName>
        <fullName evidence="4">Gfo/Idh/MocA family oxidoreductase</fullName>
    </submittedName>
</protein>
<dbReference type="Pfam" id="PF22725">
    <property type="entry name" value="GFO_IDH_MocA_C3"/>
    <property type="match status" value="1"/>
</dbReference>
<dbReference type="Pfam" id="PF01408">
    <property type="entry name" value="GFO_IDH_MocA"/>
    <property type="match status" value="1"/>
</dbReference>
<dbReference type="InterPro" id="IPR050463">
    <property type="entry name" value="Gfo/Idh/MocA_oxidrdct_glycsds"/>
</dbReference>
<dbReference type="GO" id="GO:0000166">
    <property type="term" value="F:nucleotide binding"/>
    <property type="evidence" value="ECO:0007669"/>
    <property type="project" value="InterPro"/>
</dbReference>
<keyword evidence="1" id="KW-0560">Oxidoreductase</keyword>
<dbReference type="InterPro" id="IPR000683">
    <property type="entry name" value="Gfo/Idh/MocA-like_OxRdtase_N"/>
</dbReference>
<evidence type="ECO:0000313" key="4">
    <source>
        <dbReference type="EMBL" id="MBB6691884.1"/>
    </source>
</evidence>
<dbReference type="RefSeq" id="WP_185135876.1">
    <property type="nucleotide sequence ID" value="NZ_JACJVR010000041.1"/>
</dbReference>
<dbReference type="EMBL" id="JACJVR010000041">
    <property type="protein sequence ID" value="MBB6691884.1"/>
    <property type="molecule type" value="Genomic_DNA"/>
</dbReference>
<evidence type="ECO:0000313" key="5">
    <source>
        <dbReference type="Proteomes" id="UP000553776"/>
    </source>
</evidence>
<dbReference type="SUPFAM" id="SSF55347">
    <property type="entry name" value="Glyceraldehyde-3-phosphate dehydrogenase-like, C-terminal domain"/>
    <property type="match status" value="1"/>
</dbReference>
<comment type="caution">
    <text evidence="4">The sequence shown here is derived from an EMBL/GenBank/DDBJ whole genome shotgun (WGS) entry which is preliminary data.</text>
</comment>